<name>A0A655ZMR1_VIBCL</name>
<proteinExistence type="predicted"/>
<evidence type="ECO:0000313" key="1">
    <source>
        <dbReference type="EMBL" id="CSC77124.1"/>
    </source>
</evidence>
<dbReference type="EMBL" id="CWQJ01000032">
    <property type="protein sequence ID" value="CSC77124.1"/>
    <property type="molecule type" value="Genomic_DNA"/>
</dbReference>
<accession>A0A655ZMR1</accession>
<gene>
    <name evidence="1" type="ORF">ERS013201_03510</name>
</gene>
<evidence type="ECO:0000313" key="2">
    <source>
        <dbReference type="Proteomes" id="UP000046067"/>
    </source>
</evidence>
<dbReference type="AlphaFoldDB" id="A0A655ZMR1"/>
<dbReference type="Proteomes" id="UP000046067">
    <property type="component" value="Unassembled WGS sequence"/>
</dbReference>
<protein>
    <submittedName>
        <fullName evidence="1">Uncharacterized protein</fullName>
    </submittedName>
</protein>
<sequence length="83" mass="9543">MTNTVQTSDTLLKQIRVERQIEHHQLVRKLEVTTFGADFTTDQHLRAALFLGKVSSGFIAFNDRHAFMEYRCADTLTLTQCLL</sequence>
<reference evidence="1 2" key="1">
    <citation type="submission" date="2015-07" db="EMBL/GenBank/DDBJ databases">
        <authorList>
            <consortium name="Pathogen Informatics"/>
        </authorList>
    </citation>
    <scope>NUCLEOTIDE SEQUENCE [LARGE SCALE GENOMIC DNA]</scope>
    <source>
        <strain evidence="1 2">A325</strain>
    </source>
</reference>
<organism evidence="1 2">
    <name type="scientific">Vibrio cholerae</name>
    <dbReference type="NCBI Taxonomy" id="666"/>
    <lineage>
        <taxon>Bacteria</taxon>
        <taxon>Pseudomonadati</taxon>
        <taxon>Pseudomonadota</taxon>
        <taxon>Gammaproteobacteria</taxon>
        <taxon>Vibrionales</taxon>
        <taxon>Vibrionaceae</taxon>
        <taxon>Vibrio</taxon>
    </lineage>
</organism>